<dbReference type="EMBL" id="QWET01000018">
    <property type="protein sequence ID" value="RIH63635.1"/>
    <property type="molecule type" value="Genomic_DNA"/>
</dbReference>
<evidence type="ECO:0000259" key="2">
    <source>
        <dbReference type="Pfam" id="PF01408"/>
    </source>
</evidence>
<dbReference type="PANTHER" id="PTHR43818">
    <property type="entry name" value="BCDNA.GH03377"/>
    <property type="match status" value="1"/>
</dbReference>
<dbReference type="InterPro" id="IPR050463">
    <property type="entry name" value="Gfo/Idh/MocA_oxidrdct_glycsds"/>
</dbReference>
<feature type="chain" id="PRO_5017245699" evidence="1">
    <location>
        <begin position="27"/>
        <end position="344"/>
    </location>
</feature>
<organism evidence="3 4">
    <name type="scientific">Mariniphaga sediminis</name>
    <dbReference type="NCBI Taxonomy" id="1628158"/>
    <lineage>
        <taxon>Bacteria</taxon>
        <taxon>Pseudomonadati</taxon>
        <taxon>Bacteroidota</taxon>
        <taxon>Bacteroidia</taxon>
        <taxon>Marinilabiliales</taxon>
        <taxon>Prolixibacteraceae</taxon>
        <taxon>Mariniphaga</taxon>
    </lineage>
</organism>
<accession>A0A399CUZ2</accession>
<name>A0A399CUZ2_9BACT</name>
<dbReference type="OrthoDB" id="1408251at2"/>
<evidence type="ECO:0000256" key="1">
    <source>
        <dbReference type="SAM" id="SignalP"/>
    </source>
</evidence>
<dbReference type="Proteomes" id="UP000266441">
    <property type="component" value="Unassembled WGS sequence"/>
</dbReference>
<dbReference type="Gene3D" id="3.30.360.10">
    <property type="entry name" value="Dihydrodipicolinate Reductase, domain 2"/>
    <property type="match status" value="1"/>
</dbReference>
<gene>
    <name evidence="3" type="ORF">D1164_18815</name>
</gene>
<dbReference type="PROSITE" id="PS51318">
    <property type="entry name" value="TAT"/>
    <property type="match status" value="1"/>
</dbReference>
<reference evidence="3 4" key="1">
    <citation type="journal article" date="2015" name="Int. J. Syst. Evol. Microbiol.">
        <title>Mariniphaga sediminis sp. nov., isolated from coastal sediment.</title>
        <authorList>
            <person name="Wang F.Q."/>
            <person name="Shen Q.Y."/>
            <person name="Chen G.J."/>
            <person name="Du Z.J."/>
        </authorList>
    </citation>
    <scope>NUCLEOTIDE SEQUENCE [LARGE SCALE GENOMIC DNA]</scope>
    <source>
        <strain evidence="3 4">SY21</strain>
    </source>
</reference>
<dbReference type="InterPro" id="IPR006311">
    <property type="entry name" value="TAT_signal"/>
</dbReference>
<evidence type="ECO:0000313" key="4">
    <source>
        <dbReference type="Proteomes" id="UP000266441"/>
    </source>
</evidence>
<dbReference type="PANTHER" id="PTHR43818:SF9">
    <property type="entry name" value="HYPOTHETICAL OXIDOREDUCTASE"/>
    <property type="match status" value="1"/>
</dbReference>
<comment type="caution">
    <text evidence="3">The sequence shown here is derived from an EMBL/GenBank/DDBJ whole genome shotgun (WGS) entry which is preliminary data.</text>
</comment>
<dbReference type="RefSeq" id="WP_119351444.1">
    <property type="nucleotide sequence ID" value="NZ_QWET01000018.1"/>
</dbReference>
<dbReference type="GO" id="GO:0000166">
    <property type="term" value="F:nucleotide binding"/>
    <property type="evidence" value="ECO:0007669"/>
    <property type="project" value="InterPro"/>
</dbReference>
<proteinExistence type="predicted"/>
<feature type="signal peptide" evidence="1">
    <location>
        <begin position="1"/>
        <end position="26"/>
    </location>
</feature>
<protein>
    <submittedName>
        <fullName evidence="3">Gfo/Idh/MocA family oxidoreductase</fullName>
    </submittedName>
</protein>
<dbReference type="Gene3D" id="3.40.50.720">
    <property type="entry name" value="NAD(P)-binding Rossmann-like Domain"/>
    <property type="match status" value="1"/>
</dbReference>
<sequence length="344" mass="36983">MIDRRKFIKTGALAGIGISMVNSSMAATMSSFASPGKKVGIIGLDTSHSIAFTKALNAADAGDTFYGYKVVAAYPQGSLDIQSSVERIEGYTKQMQEMGVAITGSIEELLTKVDVVLLETNDGRRHLEQALPVLKAGKRVFIDKPMAASLADAMVIFDAANQYGLPIFSASSLRYIQGMDEVKSGAVGKVLGAETYSPSKIEKTHPDLFWYGIHGVEALFTAMGTGCKTVTRAHTPGADVVVGTWEGGRIGTFRGIREGSSGYGGSVFGEKAIKKLGSYNGYNPLLKDIVKYFETGEVPVTPEETLEILAFMEAADESKKKGGKPVSVEKIMEKAKKESRKYKF</sequence>
<dbReference type="SUPFAM" id="SSF51735">
    <property type="entry name" value="NAD(P)-binding Rossmann-fold domains"/>
    <property type="match status" value="1"/>
</dbReference>
<dbReference type="InterPro" id="IPR036291">
    <property type="entry name" value="NAD(P)-bd_dom_sf"/>
</dbReference>
<evidence type="ECO:0000313" key="3">
    <source>
        <dbReference type="EMBL" id="RIH63635.1"/>
    </source>
</evidence>
<keyword evidence="1" id="KW-0732">Signal</keyword>
<dbReference type="AlphaFoldDB" id="A0A399CUZ2"/>
<feature type="domain" description="Gfo/Idh/MocA-like oxidoreductase N-terminal" evidence="2">
    <location>
        <begin position="38"/>
        <end position="166"/>
    </location>
</feature>
<dbReference type="Pfam" id="PF01408">
    <property type="entry name" value="GFO_IDH_MocA"/>
    <property type="match status" value="1"/>
</dbReference>
<dbReference type="InterPro" id="IPR000683">
    <property type="entry name" value="Gfo/Idh/MocA-like_OxRdtase_N"/>
</dbReference>
<keyword evidence="4" id="KW-1185">Reference proteome</keyword>